<dbReference type="SUPFAM" id="SSF52499">
    <property type="entry name" value="Isochorismatase-like hydrolases"/>
    <property type="match status" value="1"/>
</dbReference>
<comment type="similarity">
    <text evidence="3 4">Belongs to the glutamine synthetase family.</text>
</comment>
<comment type="caution">
    <text evidence="6">The sequence shown here is derived from an EMBL/GenBank/DDBJ whole genome shotgun (WGS) entry which is preliminary data.</text>
</comment>
<dbReference type="InterPro" id="IPR000868">
    <property type="entry name" value="Isochorismatase-like_dom"/>
</dbReference>
<dbReference type="GO" id="GO:0006542">
    <property type="term" value="P:glutamine biosynthetic process"/>
    <property type="evidence" value="ECO:0007669"/>
    <property type="project" value="InterPro"/>
</dbReference>
<keyword evidence="2 6" id="KW-0436">Ligase</keyword>
<proteinExistence type="inferred from homology"/>
<dbReference type="Pfam" id="PF00857">
    <property type="entry name" value="Isochorismatase"/>
    <property type="match status" value="1"/>
</dbReference>
<evidence type="ECO:0000313" key="6">
    <source>
        <dbReference type="EMBL" id="KAK1734787.1"/>
    </source>
</evidence>
<dbReference type="InterPro" id="IPR036651">
    <property type="entry name" value="Gln_synt_N_sf"/>
</dbReference>
<evidence type="ECO:0000256" key="4">
    <source>
        <dbReference type="RuleBase" id="RU000384"/>
    </source>
</evidence>
<dbReference type="Gene3D" id="3.30.590.10">
    <property type="entry name" value="Glutamine synthetase/guanido kinase, catalytic domain"/>
    <property type="match status" value="1"/>
</dbReference>
<dbReference type="GO" id="GO:0004356">
    <property type="term" value="F:glutamine synthetase activity"/>
    <property type="evidence" value="ECO:0007669"/>
    <property type="project" value="UniProtKB-EC"/>
</dbReference>
<dbReference type="PANTHER" id="PTHR43785:SF2">
    <property type="entry name" value="TYPE-1 GLUTAMINE SYNTHETASE 1"/>
    <property type="match status" value="1"/>
</dbReference>
<dbReference type="Gene3D" id="3.10.20.70">
    <property type="entry name" value="Glutamine synthetase, N-terminal domain"/>
    <property type="match status" value="1"/>
</dbReference>
<protein>
    <submittedName>
        <fullName evidence="6">Glutamine synthetase (Class 1)</fullName>
        <ecNumber evidence="6">6.3.1.2</ecNumber>
    </submittedName>
</protein>
<dbReference type="SUPFAM" id="SSF55931">
    <property type="entry name" value="Glutamine synthetase/guanido kinase"/>
    <property type="match status" value="1"/>
</dbReference>
<organism evidence="6 7">
    <name type="scientific">Skeletonema marinoi</name>
    <dbReference type="NCBI Taxonomy" id="267567"/>
    <lineage>
        <taxon>Eukaryota</taxon>
        <taxon>Sar</taxon>
        <taxon>Stramenopiles</taxon>
        <taxon>Ochrophyta</taxon>
        <taxon>Bacillariophyta</taxon>
        <taxon>Coscinodiscophyceae</taxon>
        <taxon>Thalassiosirophycidae</taxon>
        <taxon>Thalassiosirales</taxon>
        <taxon>Skeletonemataceae</taxon>
        <taxon>Skeletonema</taxon>
        <taxon>Skeletonema marinoi-dohrnii complex</taxon>
    </lineage>
</organism>
<accession>A0AAD9D5Q5</accession>
<evidence type="ECO:0000256" key="3">
    <source>
        <dbReference type="PROSITE-ProRule" id="PRU01331"/>
    </source>
</evidence>
<dbReference type="Pfam" id="PF00120">
    <property type="entry name" value="Gln-synt_C"/>
    <property type="match status" value="1"/>
</dbReference>
<dbReference type="InterPro" id="IPR036380">
    <property type="entry name" value="Isochorismatase-like_sf"/>
</dbReference>
<dbReference type="Proteomes" id="UP001224775">
    <property type="component" value="Unassembled WGS sequence"/>
</dbReference>
<evidence type="ECO:0000256" key="2">
    <source>
        <dbReference type="ARBA" id="ARBA00022598"/>
    </source>
</evidence>
<evidence type="ECO:0000313" key="7">
    <source>
        <dbReference type="Proteomes" id="UP001224775"/>
    </source>
</evidence>
<dbReference type="CDD" id="cd00431">
    <property type="entry name" value="cysteine_hydrolases"/>
    <property type="match status" value="1"/>
</dbReference>
<keyword evidence="7" id="KW-1185">Reference proteome</keyword>
<dbReference type="SUPFAM" id="SSF54368">
    <property type="entry name" value="Glutamine synthetase, N-terminal domain"/>
    <property type="match status" value="1"/>
</dbReference>
<dbReference type="AlphaFoldDB" id="A0AAD9D5Q5"/>
<dbReference type="PROSITE" id="PS51987">
    <property type="entry name" value="GS_CATALYTIC"/>
    <property type="match status" value="1"/>
</dbReference>
<dbReference type="Gene3D" id="3.40.50.850">
    <property type="entry name" value="Isochorismatase-like"/>
    <property type="match status" value="1"/>
</dbReference>
<gene>
    <name evidence="6" type="ORF">QTG54_014660</name>
</gene>
<dbReference type="InterPro" id="IPR014746">
    <property type="entry name" value="Gln_synth/guanido_kin_cat_dom"/>
</dbReference>
<dbReference type="EC" id="6.3.1.2" evidence="6"/>
<feature type="domain" description="GS catalytic" evidence="5">
    <location>
        <begin position="395"/>
        <end position="721"/>
    </location>
</feature>
<evidence type="ECO:0000259" key="5">
    <source>
        <dbReference type="PROSITE" id="PS51987"/>
    </source>
</evidence>
<dbReference type="SMART" id="SM01230">
    <property type="entry name" value="Gln-synt_C"/>
    <property type="match status" value="1"/>
</dbReference>
<name>A0AAD9D5Q5_9STRA</name>
<reference evidence="6" key="1">
    <citation type="submission" date="2023-06" db="EMBL/GenBank/DDBJ databases">
        <title>Survivors Of The Sea: Transcriptome response of Skeletonema marinoi to long-term dormancy.</title>
        <authorList>
            <person name="Pinder M.I.M."/>
            <person name="Kourtchenko O."/>
            <person name="Robertson E.K."/>
            <person name="Larsson T."/>
            <person name="Maumus F."/>
            <person name="Osuna-Cruz C.M."/>
            <person name="Vancaester E."/>
            <person name="Stenow R."/>
            <person name="Vandepoele K."/>
            <person name="Ploug H."/>
            <person name="Bruchert V."/>
            <person name="Godhe A."/>
            <person name="Topel M."/>
        </authorList>
    </citation>
    <scope>NUCLEOTIDE SEQUENCE</scope>
    <source>
        <strain evidence="6">R05AC</strain>
    </source>
</reference>
<dbReference type="PANTHER" id="PTHR43785">
    <property type="entry name" value="GAMMA-GLUTAMYLPUTRESCINE SYNTHETASE"/>
    <property type="match status" value="1"/>
</dbReference>
<comment type="similarity">
    <text evidence="1">Belongs to the isochorismatase family.</text>
</comment>
<sequence>MMVMASSQQKAFPVGETLQSQVTPGVSSRYDFPLRPSSMALLIIDIQDELTKVDPTSEEYKHSIAFPRMIHNTERLLKSARLSKIQVIFTYLQALTDDCRDVSLDYKLSGDLSNLPGPSNPAKFLPGITPIDGEEICLPKTSCSVFQSTKLEYILRNLQVEQLLVVGQLTDQCVESAVRDAADLGFFVTVVDDACAANSADCHEKGLHGMKGFCRILNTEQVLQEISSYDIVNIDEQIIPSLPAAGHVNQKSASGADNTDHSITIPKPSQYVRDKDKGCETALLRSLRTAGVKFIRYTIVDAYNTIRCKAVPLNFLIERRVSRPMTSPTSIAEVCFAGLPTTMDVPKAPNLTASNVLTLEPDLSSLQILPYAPKTAMVMCTAHDQLTQDLSPLCTRGLLERVLQAAREEIGIEFCVGAEIEFMLYRLSKDGLMKPVDASTFANSTTLNDQEDFISSVYDQLRQQDISVELIHAESGPGQLEVVLSYSNNVLQIADNVLFAQETIRNVATHHGMKAVFLPKTSMLSAGNGLHLHFSFKDFGSPQNAFSDSSRPTGISRKGESFIEGLLDHLSSLLSFTLPTVNSYRRVGAGCWTGSSVDWSTEDKEVPVRVCVDLNTRKATNVEYKLADATANIYLELAMILSAGMEGLKSGKELRPMASPDAVAAPLPQSLQESLECLKLDNFLLSVLGPELSTAYIAVREYEATNEISLEKEVAAALGNA</sequence>
<dbReference type="EMBL" id="JATAAI010000037">
    <property type="protein sequence ID" value="KAK1734787.1"/>
    <property type="molecule type" value="Genomic_DNA"/>
</dbReference>
<evidence type="ECO:0000256" key="1">
    <source>
        <dbReference type="ARBA" id="ARBA00006336"/>
    </source>
</evidence>
<dbReference type="InterPro" id="IPR008146">
    <property type="entry name" value="Gln_synth_cat_dom"/>
</dbReference>